<organism evidence="1 2">
    <name type="scientific">Ancylostoma ceylanicum</name>
    <dbReference type="NCBI Taxonomy" id="53326"/>
    <lineage>
        <taxon>Eukaryota</taxon>
        <taxon>Metazoa</taxon>
        <taxon>Ecdysozoa</taxon>
        <taxon>Nematoda</taxon>
        <taxon>Chromadorea</taxon>
        <taxon>Rhabditida</taxon>
        <taxon>Rhabditina</taxon>
        <taxon>Rhabditomorpha</taxon>
        <taxon>Strongyloidea</taxon>
        <taxon>Ancylostomatidae</taxon>
        <taxon>Ancylostomatinae</taxon>
        <taxon>Ancylostoma</taxon>
    </lineage>
</organism>
<proteinExistence type="predicted"/>
<accession>A0A016VF38</accession>
<dbReference type="EMBL" id="JARK01001347">
    <property type="protein sequence ID" value="EYC25911.1"/>
    <property type="molecule type" value="Genomic_DNA"/>
</dbReference>
<keyword evidence="2" id="KW-1185">Reference proteome</keyword>
<evidence type="ECO:0000313" key="1">
    <source>
        <dbReference type="EMBL" id="EYC25911.1"/>
    </source>
</evidence>
<sequence>MNILVVTMIHTSAIAETATQSPHNPVARLLCGAMTGEMRRGRHAAALRLGCVAAAWPFLLLQTFDRVDYENTCISGRRGAALPPPPMGCKTFRRIFNKVV</sequence>
<evidence type="ECO:0000313" key="2">
    <source>
        <dbReference type="Proteomes" id="UP000024635"/>
    </source>
</evidence>
<dbReference type="Proteomes" id="UP000024635">
    <property type="component" value="Unassembled WGS sequence"/>
</dbReference>
<gene>
    <name evidence="1" type="primary">Acey_s0011.g1453</name>
    <name evidence="1" type="ORF">Y032_0011g1453</name>
</gene>
<dbReference type="AlphaFoldDB" id="A0A016VF38"/>
<reference evidence="2" key="1">
    <citation type="journal article" date="2015" name="Nat. Genet.">
        <title>The genome and transcriptome of the zoonotic hookworm Ancylostoma ceylanicum identify infection-specific gene families.</title>
        <authorList>
            <person name="Schwarz E.M."/>
            <person name="Hu Y."/>
            <person name="Antoshechkin I."/>
            <person name="Miller M.M."/>
            <person name="Sternberg P.W."/>
            <person name="Aroian R.V."/>
        </authorList>
    </citation>
    <scope>NUCLEOTIDE SEQUENCE</scope>
    <source>
        <strain evidence="2">HY135</strain>
    </source>
</reference>
<name>A0A016VF38_9BILA</name>
<comment type="caution">
    <text evidence="1">The sequence shown here is derived from an EMBL/GenBank/DDBJ whole genome shotgun (WGS) entry which is preliminary data.</text>
</comment>
<protein>
    <submittedName>
        <fullName evidence="1">Uncharacterized protein</fullName>
    </submittedName>
</protein>